<evidence type="ECO:0000313" key="2">
    <source>
        <dbReference type="EMBL" id="CAF3584661.1"/>
    </source>
</evidence>
<protein>
    <submittedName>
        <fullName evidence="1">Uncharacterized protein</fullName>
    </submittedName>
</protein>
<comment type="caution">
    <text evidence="1">The sequence shown here is derived from an EMBL/GenBank/DDBJ whole genome shotgun (WGS) entry which is preliminary data.</text>
</comment>
<dbReference type="Proteomes" id="UP000663845">
    <property type="component" value="Unassembled WGS sequence"/>
</dbReference>
<accession>A0A815JEI5</accession>
<gene>
    <name evidence="1" type="ORF">JYZ213_LOCUS36530</name>
    <name evidence="2" type="ORF">OXD698_LOCUS5587</name>
</gene>
<dbReference type="Proteomes" id="UP000663844">
    <property type="component" value="Unassembled WGS sequence"/>
</dbReference>
<dbReference type="AlphaFoldDB" id="A0A815JEI5"/>
<evidence type="ECO:0000313" key="3">
    <source>
        <dbReference type="Proteomes" id="UP000663845"/>
    </source>
</evidence>
<proteinExistence type="predicted"/>
<evidence type="ECO:0000313" key="1">
    <source>
        <dbReference type="EMBL" id="CAF1378588.1"/>
    </source>
</evidence>
<name>A0A815JEI5_9BILA</name>
<organism evidence="1 3">
    <name type="scientific">Adineta steineri</name>
    <dbReference type="NCBI Taxonomy" id="433720"/>
    <lineage>
        <taxon>Eukaryota</taxon>
        <taxon>Metazoa</taxon>
        <taxon>Spiralia</taxon>
        <taxon>Gnathifera</taxon>
        <taxon>Rotifera</taxon>
        <taxon>Eurotatoria</taxon>
        <taxon>Bdelloidea</taxon>
        <taxon>Adinetida</taxon>
        <taxon>Adinetidae</taxon>
        <taxon>Adineta</taxon>
    </lineage>
</organism>
<sequence length="395" mass="46727">MTSVPFDLPTLRNHYGHFAINNKQIPILYRLKSGVYYPYIAFDLVVNELNTYCSTWNSSKKLPLLPMTINEIQLYKTLYPKKDFSLSSKLILCSLIDQYLQLLQLLQDSKTSATTENIQEKFFARFTIDIDYGSIREIDIINSEATTKYNNLRSTIFPSMQAVKRQLCFDDEKCDLSSIGGYLQLDRCIYPYIITSSDILLNLNDLRKPFSSTLNTLMPYFHSQPLNLINNYMKIIEYGTRYIKKYKYYYKNVDEKFISLYQLLLSHREFFFVQLFNSNKISLTDLHEYYRSDFSNLLTNNLSDCGYLNNQPCINGWSLYDSILNHERKSRLATKDEIILINWLFIYDNKSIYVHNQLNDLILVKQQLSLIKEKMKFIQNEHIKKRSILMNHNMN</sequence>
<dbReference type="EMBL" id="CAJOAZ010000229">
    <property type="protein sequence ID" value="CAF3584661.1"/>
    <property type="molecule type" value="Genomic_DNA"/>
</dbReference>
<dbReference type="EMBL" id="CAJNOG010000893">
    <property type="protein sequence ID" value="CAF1378588.1"/>
    <property type="molecule type" value="Genomic_DNA"/>
</dbReference>
<reference evidence="1" key="1">
    <citation type="submission" date="2021-02" db="EMBL/GenBank/DDBJ databases">
        <authorList>
            <person name="Nowell W R."/>
        </authorList>
    </citation>
    <scope>NUCLEOTIDE SEQUENCE</scope>
</reference>